<evidence type="ECO:0000313" key="2">
    <source>
        <dbReference type="Proteomes" id="UP000006882"/>
    </source>
</evidence>
<organism evidence="1 2">
    <name type="scientific">Prunus persica</name>
    <name type="common">Peach</name>
    <name type="synonym">Amygdalus persica</name>
    <dbReference type="NCBI Taxonomy" id="3760"/>
    <lineage>
        <taxon>Eukaryota</taxon>
        <taxon>Viridiplantae</taxon>
        <taxon>Streptophyta</taxon>
        <taxon>Embryophyta</taxon>
        <taxon>Tracheophyta</taxon>
        <taxon>Spermatophyta</taxon>
        <taxon>Magnoliopsida</taxon>
        <taxon>eudicotyledons</taxon>
        <taxon>Gunneridae</taxon>
        <taxon>Pentapetalae</taxon>
        <taxon>rosids</taxon>
        <taxon>fabids</taxon>
        <taxon>Rosales</taxon>
        <taxon>Rosaceae</taxon>
        <taxon>Amygdaloideae</taxon>
        <taxon>Amygdaleae</taxon>
        <taxon>Prunus</taxon>
    </lineage>
</organism>
<dbReference type="HOGENOM" id="CLU_2113120_0_0_1"/>
<dbReference type="Proteomes" id="UP000006882">
    <property type="component" value="Chromosome G2"/>
</dbReference>
<name>M5X8F8_PRUPE</name>
<sequence>MLCWNCSVRICTLVIRSFSLASMIVTLLLASGSYLKHLLFMWLLSTAMCFTIILAMITYLYVVLVIPESIMNPVVHSIYHYRLRFLYFYYFLLLLVAAFYDIQFVVWLVKKLKSI</sequence>
<reference evidence="1 2" key="1">
    <citation type="journal article" date="2013" name="Nat. Genet.">
        <title>The high-quality draft genome of peach (Prunus persica) identifies unique patterns of genetic diversity, domestication and genome evolution.</title>
        <authorList>
            <consortium name="International Peach Genome Initiative"/>
            <person name="Verde I."/>
            <person name="Abbott A.G."/>
            <person name="Scalabrin S."/>
            <person name="Jung S."/>
            <person name="Shu S."/>
            <person name="Marroni F."/>
            <person name="Zhebentyayeva T."/>
            <person name="Dettori M.T."/>
            <person name="Grimwood J."/>
            <person name="Cattonaro F."/>
            <person name="Zuccolo A."/>
            <person name="Rossini L."/>
            <person name="Jenkins J."/>
            <person name="Vendramin E."/>
            <person name="Meisel L.A."/>
            <person name="Decroocq V."/>
            <person name="Sosinski B."/>
            <person name="Prochnik S."/>
            <person name="Mitros T."/>
            <person name="Policriti A."/>
            <person name="Cipriani G."/>
            <person name="Dondini L."/>
            <person name="Ficklin S."/>
            <person name="Goodstein D.M."/>
            <person name="Xuan P."/>
            <person name="Del Fabbro C."/>
            <person name="Aramini V."/>
            <person name="Copetti D."/>
            <person name="Gonzalez S."/>
            <person name="Horner D.S."/>
            <person name="Falchi R."/>
            <person name="Lucas S."/>
            <person name="Mica E."/>
            <person name="Maldonado J."/>
            <person name="Lazzari B."/>
            <person name="Bielenberg D."/>
            <person name="Pirona R."/>
            <person name="Miculan M."/>
            <person name="Barakat A."/>
            <person name="Testolin R."/>
            <person name="Stella A."/>
            <person name="Tartarini S."/>
            <person name="Tonutti P."/>
            <person name="Arus P."/>
            <person name="Orellana A."/>
            <person name="Wells C."/>
            <person name="Main D."/>
            <person name="Vizzotto G."/>
            <person name="Silva H."/>
            <person name="Salamini F."/>
            <person name="Schmutz J."/>
            <person name="Morgante M."/>
            <person name="Rokhsar D.S."/>
        </authorList>
    </citation>
    <scope>NUCLEOTIDE SEQUENCE [LARGE SCALE GENOMIC DNA]</scope>
    <source>
        <strain evidence="2">cv. Nemared</strain>
    </source>
</reference>
<protein>
    <recommendedName>
        <fullName evidence="3">PGG domain-containing protein</fullName>
    </recommendedName>
</protein>
<evidence type="ECO:0000313" key="1">
    <source>
        <dbReference type="EMBL" id="ONI20530.1"/>
    </source>
</evidence>
<accession>M5X8F8</accession>
<proteinExistence type="predicted"/>
<dbReference type="EMBL" id="CM007652">
    <property type="protein sequence ID" value="ONI20530.1"/>
    <property type="molecule type" value="Genomic_DNA"/>
</dbReference>
<dbReference type="AlphaFoldDB" id="M5X8F8"/>
<gene>
    <name evidence="1" type="ORF">PRUPE_2G021200</name>
</gene>
<evidence type="ECO:0008006" key="3">
    <source>
        <dbReference type="Google" id="ProtNLM"/>
    </source>
</evidence>
<keyword evidence="2" id="KW-1185">Reference proteome</keyword>
<dbReference type="Gramene" id="ONI20530">
    <property type="protein sequence ID" value="ONI20530"/>
    <property type="gene ID" value="PRUPE_2G021200"/>
</dbReference>